<dbReference type="InterPro" id="IPR007110">
    <property type="entry name" value="Ig-like_dom"/>
</dbReference>
<evidence type="ECO:0000313" key="2">
    <source>
        <dbReference type="EMBL" id="CAG2207671.1"/>
    </source>
</evidence>
<feature type="domain" description="Ig-like" evidence="1">
    <location>
        <begin position="109"/>
        <end position="202"/>
    </location>
</feature>
<dbReference type="InterPro" id="IPR036179">
    <property type="entry name" value="Ig-like_dom_sf"/>
</dbReference>
<protein>
    <recommendedName>
        <fullName evidence="1">Ig-like domain-containing protein</fullName>
    </recommendedName>
</protein>
<dbReference type="InterPro" id="IPR013783">
    <property type="entry name" value="Ig-like_fold"/>
</dbReference>
<organism evidence="2 3">
    <name type="scientific">Mytilus edulis</name>
    <name type="common">Blue mussel</name>
    <dbReference type="NCBI Taxonomy" id="6550"/>
    <lineage>
        <taxon>Eukaryota</taxon>
        <taxon>Metazoa</taxon>
        <taxon>Spiralia</taxon>
        <taxon>Lophotrochozoa</taxon>
        <taxon>Mollusca</taxon>
        <taxon>Bivalvia</taxon>
        <taxon>Autobranchia</taxon>
        <taxon>Pteriomorphia</taxon>
        <taxon>Mytilida</taxon>
        <taxon>Mytiloidea</taxon>
        <taxon>Mytilidae</taxon>
        <taxon>Mytilinae</taxon>
        <taxon>Mytilus</taxon>
    </lineage>
</organism>
<evidence type="ECO:0000259" key="1">
    <source>
        <dbReference type="PROSITE" id="PS50835"/>
    </source>
</evidence>
<reference evidence="2" key="1">
    <citation type="submission" date="2021-03" db="EMBL/GenBank/DDBJ databases">
        <authorList>
            <person name="Bekaert M."/>
        </authorList>
    </citation>
    <scope>NUCLEOTIDE SEQUENCE</scope>
</reference>
<keyword evidence="3" id="KW-1185">Reference proteome</keyword>
<proteinExistence type="predicted"/>
<gene>
    <name evidence="2" type="ORF">MEDL_21920</name>
</gene>
<comment type="caution">
    <text evidence="2">The sequence shown here is derived from an EMBL/GenBank/DDBJ whole genome shotgun (WGS) entry which is preliminary data.</text>
</comment>
<dbReference type="SUPFAM" id="SSF48726">
    <property type="entry name" value="Immunoglobulin"/>
    <property type="match status" value="2"/>
</dbReference>
<sequence length="407" mass="46719">MFFECMPLFSGCKTIRNLSRPNIEKYGEEVFVAGTNRILRCNVITPLNLQMYWNCLNISSYPPIRYNSTLTIMASIEAKSSDQGKICTCMVQYENFVTSTSFVLNVSSPPIIQVSNATVCNQTSDVYLLCKLSGDLNHYGFSQWKHTVNGKFIRKLNGRTHGNISTLLIQSCSHEDVGHYTCIAWNKINRTKYWSNRTTVLTGQDIPVIISTETITEPELAFVVLYYSVPSPVDVQWFRYREKLENSTLYLFSSIKQSVHVPIHRTKIVYDGYRSRLGVLQPLSGVYIAVLKNKIGEAKHYFRWQPGTQDSSSIHLSVTLHLVSVRSSIKEKGRDVITETVRHENYVKYYAAPEEEDNTHVYNETDDSMNASTGQYEEISDNYEDINTTDVHERQYDVTHHYNEIDI</sequence>
<dbReference type="Gene3D" id="2.60.40.10">
    <property type="entry name" value="Immunoglobulins"/>
    <property type="match status" value="1"/>
</dbReference>
<dbReference type="Proteomes" id="UP000683360">
    <property type="component" value="Unassembled WGS sequence"/>
</dbReference>
<dbReference type="Pfam" id="PF13895">
    <property type="entry name" value="Ig_2"/>
    <property type="match status" value="1"/>
</dbReference>
<name>A0A8S3RMP2_MYTED</name>
<dbReference type="PROSITE" id="PS50835">
    <property type="entry name" value="IG_LIKE"/>
    <property type="match status" value="1"/>
</dbReference>
<accession>A0A8S3RMP2</accession>
<dbReference type="EMBL" id="CAJPWZ010001085">
    <property type="protein sequence ID" value="CAG2207671.1"/>
    <property type="molecule type" value="Genomic_DNA"/>
</dbReference>
<evidence type="ECO:0000313" key="3">
    <source>
        <dbReference type="Proteomes" id="UP000683360"/>
    </source>
</evidence>
<dbReference type="AlphaFoldDB" id="A0A8S3RMP2"/>